<proteinExistence type="predicted"/>
<dbReference type="InterPro" id="IPR011006">
    <property type="entry name" value="CheY-like_superfamily"/>
</dbReference>
<dbReference type="InterPro" id="IPR001867">
    <property type="entry name" value="OmpR/PhoB-type_DNA-bd"/>
</dbReference>
<dbReference type="InterPro" id="IPR016032">
    <property type="entry name" value="Sig_transdc_resp-reg_C-effctor"/>
</dbReference>
<feature type="domain" description="Response regulatory" evidence="8">
    <location>
        <begin position="13"/>
        <end position="127"/>
    </location>
</feature>
<dbReference type="SUPFAM" id="SSF46894">
    <property type="entry name" value="C-terminal effector domain of the bipartite response regulators"/>
    <property type="match status" value="1"/>
</dbReference>
<keyword evidence="1" id="KW-0597">Phosphoprotein</keyword>
<feature type="domain" description="OmpR/PhoB-type" evidence="9">
    <location>
        <begin position="143"/>
        <end position="242"/>
    </location>
</feature>
<protein>
    <submittedName>
        <fullName evidence="10">DNA-binding response OmpR family regulator</fullName>
    </submittedName>
</protein>
<evidence type="ECO:0000256" key="5">
    <source>
        <dbReference type="ARBA" id="ARBA00023163"/>
    </source>
</evidence>
<evidence type="ECO:0000256" key="4">
    <source>
        <dbReference type="ARBA" id="ARBA00023125"/>
    </source>
</evidence>
<organism evidence="10 11">
    <name type="scientific">Inquilinus ginsengisoli</name>
    <dbReference type="NCBI Taxonomy" id="363840"/>
    <lineage>
        <taxon>Bacteria</taxon>
        <taxon>Pseudomonadati</taxon>
        <taxon>Pseudomonadota</taxon>
        <taxon>Alphaproteobacteria</taxon>
        <taxon>Rhodospirillales</taxon>
        <taxon>Rhodospirillaceae</taxon>
        <taxon>Inquilinus</taxon>
    </lineage>
</organism>
<dbReference type="SMART" id="SM00448">
    <property type="entry name" value="REC"/>
    <property type="match status" value="1"/>
</dbReference>
<dbReference type="InterPro" id="IPR039420">
    <property type="entry name" value="WalR-like"/>
</dbReference>
<accession>A0ABU1K0U5</accession>
<dbReference type="Gene3D" id="3.40.50.2300">
    <property type="match status" value="1"/>
</dbReference>
<dbReference type="Pfam" id="PF00072">
    <property type="entry name" value="Response_reg"/>
    <property type="match status" value="1"/>
</dbReference>
<evidence type="ECO:0000256" key="2">
    <source>
        <dbReference type="ARBA" id="ARBA00023012"/>
    </source>
</evidence>
<evidence type="ECO:0000313" key="10">
    <source>
        <dbReference type="EMBL" id="MDR6294487.1"/>
    </source>
</evidence>
<reference evidence="10 11" key="1">
    <citation type="submission" date="2023-07" db="EMBL/GenBank/DDBJ databases">
        <title>Sorghum-associated microbial communities from plants grown in Nebraska, USA.</title>
        <authorList>
            <person name="Schachtman D."/>
        </authorList>
    </citation>
    <scope>NUCLEOTIDE SEQUENCE [LARGE SCALE GENOMIC DNA]</scope>
    <source>
        <strain evidence="10 11">584</strain>
    </source>
</reference>
<dbReference type="SMART" id="SM00862">
    <property type="entry name" value="Trans_reg_C"/>
    <property type="match status" value="1"/>
</dbReference>
<sequence length="247" mass="27496">MEAISKEFAAKRHVLVVDQESETRSAISSFLRDGGGMTVTVSDPHEVRHRSSGPPPCLIVLVLQPGNGDEFERLRAIRAHCDIPVILVSDDLGGEVHRVAGLDLGADDYVVKPVVLRELLARIRTILRRRDPGPPAPQAAIKRRGFRFGGWRLDCHGRRLSDPSGAEVELTRGEYALLVALLEHPQLPLSREFLLQATRKHEDVTDRAIDVTVTRLRRKLESDRSLLKPIRAERGVGYIFALGVEAF</sequence>
<dbReference type="InterPro" id="IPR001789">
    <property type="entry name" value="Sig_transdc_resp-reg_receiver"/>
</dbReference>
<evidence type="ECO:0000256" key="3">
    <source>
        <dbReference type="ARBA" id="ARBA00023015"/>
    </source>
</evidence>
<dbReference type="SUPFAM" id="SSF52172">
    <property type="entry name" value="CheY-like"/>
    <property type="match status" value="1"/>
</dbReference>
<dbReference type="InterPro" id="IPR036388">
    <property type="entry name" value="WH-like_DNA-bd_sf"/>
</dbReference>
<keyword evidence="4 7" id="KW-0238">DNA-binding</keyword>
<dbReference type="PROSITE" id="PS51755">
    <property type="entry name" value="OMPR_PHOB"/>
    <property type="match status" value="1"/>
</dbReference>
<dbReference type="Gene3D" id="6.10.250.690">
    <property type="match status" value="1"/>
</dbReference>
<dbReference type="PANTHER" id="PTHR48111:SF4">
    <property type="entry name" value="DNA-BINDING DUAL TRANSCRIPTIONAL REGULATOR OMPR"/>
    <property type="match status" value="1"/>
</dbReference>
<keyword evidence="2" id="KW-0902">Two-component regulatory system</keyword>
<dbReference type="Pfam" id="PF00486">
    <property type="entry name" value="Trans_reg_C"/>
    <property type="match status" value="1"/>
</dbReference>
<evidence type="ECO:0000256" key="1">
    <source>
        <dbReference type="ARBA" id="ARBA00022553"/>
    </source>
</evidence>
<dbReference type="EMBL" id="JAVDPW010000020">
    <property type="protein sequence ID" value="MDR6294487.1"/>
    <property type="molecule type" value="Genomic_DNA"/>
</dbReference>
<dbReference type="Gene3D" id="1.10.10.10">
    <property type="entry name" value="Winged helix-like DNA-binding domain superfamily/Winged helix DNA-binding domain"/>
    <property type="match status" value="1"/>
</dbReference>
<comment type="caution">
    <text evidence="10">The sequence shown here is derived from an EMBL/GenBank/DDBJ whole genome shotgun (WGS) entry which is preliminary data.</text>
</comment>
<evidence type="ECO:0000256" key="7">
    <source>
        <dbReference type="PROSITE-ProRule" id="PRU01091"/>
    </source>
</evidence>
<evidence type="ECO:0000256" key="6">
    <source>
        <dbReference type="PROSITE-ProRule" id="PRU00169"/>
    </source>
</evidence>
<dbReference type="CDD" id="cd00383">
    <property type="entry name" value="trans_reg_C"/>
    <property type="match status" value="1"/>
</dbReference>
<dbReference type="Proteomes" id="UP001262410">
    <property type="component" value="Unassembled WGS sequence"/>
</dbReference>
<keyword evidence="5" id="KW-0804">Transcription</keyword>
<evidence type="ECO:0000313" key="11">
    <source>
        <dbReference type="Proteomes" id="UP001262410"/>
    </source>
</evidence>
<dbReference type="PROSITE" id="PS50110">
    <property type="entry name" value="RESPONSE_REGULATORY"/>
    <property type="match status" value="1"/>
</dbReference>
<name>A0ABU1K0U5_9PROT</name>
<keyword evidence="3" id="KW-0805">Transcription regulation</keyword>
<comment type="caution">
    <text evidence="6">Lacks conserved residue(s) required for the propagation of feature annotation.</text>
</comment>
<keyword evidence="11" id="KW-1185">Reference proteome</keyword>
<gene>
    <name evidence="10" type="ORF">E9232_007041</name>
</gene>
<dbReference type="RefSeq" id="WP_309802037.1">
    <property type="nucleotide sequence ID" value="NZ_JAVDPW010000020.1"/>
</dbReference>
<dbReference type="PANTHER" id="PTHR48111">
    <property type="entry name" value="REGULATOR OF RPOS"/>
    <property type="match status" value="1"/>
</dbReference>
<feature type="DNA-binding region" description="OmpR/PhoB-type" evidence="7">
    <location>
        <begin position="143"/>
        <end position="242"/>
    </location>
</feature>
<evidence type="ECO:0000259" key="8">
    <source>
        <dbReference type="PROSITE" id="PS50110"/>
    </source>
</evidence>
<evidence type="ECO:0000259" key="9">
    <source>
        <dbReference type="PROSITE" id="PS51755"/>
    </source>
</evidence>
<dbReference type="GO" id="GO:0003677">
    <property type="term" value="F:DNA binding"/>
    <property type="evidence" value="ECO:0007669"/>
    <property type="project" value="UniProtKB-KW"/>
</dbReference>